<feature type="region of interest" description="Disordered" evidence="1">
    <location>
        <begin position="55"/>
        <end position="77"/>
    </location>
</feature>
<dbReference type="EMBL" id="JACEIK010002649">
    <property type="protein sequence ID" value="MCD9638222.1"/>
    <property type="molecule type" value="Genomic_DNA"/>
</dbReference>
<feature type="non-terminal residue" evidence="2">
    <location>
        <position position="77"/>
    </location>
</feature>
<evidence type="ECO:0000313" key="3">
    <source>
        <dbReference type="Proteomes" id="UP000823775"/>
    </source>
</evidence>
<reference evidence="2 3" key="1">
    <citation type="journal article" date="2021" name="BMC Genomics">
        <title>Datura genome reveals duplications of psychoactive alkaloid biosynthetic genes and high mutation rate following tissue culture.</title>
        <authorList>
            <person name="Rajewski A."/>
            <person name="Carter-House D."/>
            <person name="Stajich J."/>
            <person name="Litt A."/>
        </authorList>
    </citation>
    <scope>NUCLEOTIDE SEQUENCE [LARGE SCALE GENOMIC DNA]</scope>
    <source>
        <strain evidence="2">AR-01</strain>
    </source>
</reference>
<proteinExistence type="predicted"/>
<name>A0ABS8UTW7_DATST</name>
<evidence type="ECO:0000256" key="1">
    <source>
        <dbReference type="SAM" id="MobiDB-lite"/>
    </source>
</evidence>
<dbReference type="Proteomes" id="UP000823775">
    <property type="component" value="Unassembled WGS sequence"/>
</dbReference>
<protein>
    <submittedName>
        <fullName evidence="2">Uncharacterized protein</fullName>
    </submittedName>
</protein>
<keyword evidence="3" id="KW-1185">Reference proteome</keyword>
<evidence type="ECO:0000313" key="2">
    <source>
        <dbReference type="EMBL" id="MCD9638222.1"/>
    </source>
</evidence>
<gene>
    <name evidence="2" type="ORF">HAX54_022051</name>
</gene>
<comment type="caution">
    <text evidence="2">The sequence shown here is derived from an EMBL/GenBank/DDBJ whole genome shotgun (WGS) entry which is preliminary data.</text>
</comment>
<accession>A0ABS8UTW7</accession>
<organism evidence="2 3">
    <name type="scientific">Datura stramonium</name>
    <name type="common">Jimsonweed</name>
    <name type="synonym">Common thornapple</name>
    <dbReference type="NCBI Taxonomy" id="4076"/>
    <lineage>
        <taxon>Eukaryota</taxon>
        <taxon>Viridiplantae</taxon>
        <taxon>Streptophyta</taxon>
        <taxon>Embryophyta</taxon>
        <taxon>Tracheophyta</taxon>
        <taxon>Spermatophyta</taxon>
        <taxon>Magnoliopsida</taxon>
        <taxon>eudicotyledons</taxon>
        <taxon>Gunneridae</taxon>
        <taxon>Pentapetalae</taxon>
        <taxon>asterids</taxon>
        <taxon>lamiids</taxon>
        <taxon>Solanales</taxon>
        <taxon>Solanaceae</taxon>
        <taxon>Solanoideae</taxon>
        <taxon>Datureae</taxon>
        <taxon>Datura</taxon>
    </lineage>
</organism>
<sequence>MWNFKIDENTACMREYAQNLEVISKVVSGFNWLKHHLEGVRADVPPGLEAPILEPNKIDLTQSSESDNIKHNGVNSK</sequence>